<accession>A0A4Q7AQN8</accession>
<gene>
    <name evidence="1" type="ORF">EXE25_13335</name>
</gene>
<evidence type="ECO:0000313" key="2">
    <source>
        <dbReference type="Proteomes" id="UP000293483"/>
    </source>
</evidence>
<protein>
    <submittedName>
        <fullName evidence="1">Uncharacterized protein</fullName>
    </submittedName>
</protein>
<dbReference type="AlphaFoldDB" id="A0A4Q7AQN8"/>
<reference evidence="1 2" key="1">
    <citation type="submission" date="2019-02" db="EMBL/GenBank/DDBJ databases">
        <title>The Batch Genome Submission of Acinetobacter spp. strains.</title>
        <authorList>
            <person name="Qin J."/>
            <person name="Hu Y."/>
            <person name="Ye H."/>
            <person name="Wei L."/>
            <person name="Feng Y."/>
            <person name="Zong Z."/>
        </authorList>
    </citation>
    <scope>NUCLEOTIDE SEQUENCE [LARGE SCALE GENOMIC DNA]</scope>
    <source>
        <strain evidence="1 2">WCHABo060081</strain>
    </source>
</reference>
<sequence>MTNVASWNDKAVVKKIALIATNTILNRDHSSNLSNVQMVINGIHQYLKDHKIESNIKNIEHGQQYIFNDFEIPEFLGDVDILLDGSFSVLASEDKLTQTVKSDLFIDYAGKTEEYYQGTYTIKTMKEPIALITTSKELVHSSNSLDEKDVKHTFKKTIYNLQNAGSLSGEPGDRKEWLATSGILEYTDPLIGQFKVGFNNIEQPFQMNTHYPVNGEIKIVDVGEPSNFIVVSTLSMHNQFKLKAYANHQLIIDESYDWDEYFNVKINTFHSL</sequence>
<evidence type="ECO:0000313" key="1">
    <source>
        <dbReference type="EMBL" id="RZG65531.1"/>
    </source>
</evidence>
<name>A0A4Q7AQN8_9GAMM</name>
<dbReference type="EMBL" id="SGSU01000015">
    <property type="protein sequence ID" value="RZG65531.1"/>
    <property type="molecule type" value="Genomic_DNA"/>
</dbReference>
<dbReference type="Proteomes" id="UP000293483">
    <property type="component" value="Unassembled WGS sequence"/>
</dbReference>
<dbReference type="RefSeq" id="WP_130147083.1">
    <property type="nucleotide sequence ID" value="NZ_SGSU01000015.1"/>
</dbReference>
<proteinExistence type="predicted"/>
<comment type="caution">
    <text evidence="1">The sequence shown here is derived from an EMBL/GenBank/DDBJ whole genome shotgun (WGS) entry which is preliminary data.</text>
</comment>
<organism evidence="1 2">
    <name type="scientific">Acinetobacter bouvetii</name>
    <dbReference type="NCBI Taxonomy" id="202951"/>
    <lineage>
        <taxon>Bacteria</taxon>
        <taxon>Pseudomonadati</taxon>
        <taxon>Pseudomonadota</taxon>
        <taxon>Gammaproteobacteria</taxon>
        <taxon>Moraxellales</taxon>
        <taxon>Moraxellaceae</taxon>
        <taxon>Acinetobacter</taxon>
    </lineage>
</organism>